<reference evidence="2" key="1">
    <citation type="journal article" date="2021" name="PeerJ">
        <title>Extensive microbial diversity within the chicken gut microbiome revealed by metagenomics and culture.</title>
        <authorList>
            <person name="Gilroy R."/>
            <person name="Ravi A."/>
            <person name="Getino M."/>
            <person name="Pursley I."/>
            <person name="Horton D.L."/>
            <person name="Alikhan N.F."/>
            <person name="Baker D."/>
            <person name="Gharbi K."/>
            <person name="Hall N."/>
            <person name="Watson M."/>
            <person name="Adriaenssens E.M."/>
            <person name="Foster-Nyarko E."/>
            <person name="Jarju S."/>
            <person name="Secka A."/>
            <person name="Antonio M."/>
            <person name="Oren A."/>
            <person name="Chaudhuri R.R."/>
            <person name="La Ragione R."/>
            <person name="Hildebrand F."/>
            <person name="Pallen M.J."/>
        </authorList>
    </citation>
    <scope>NUCLEOTIDE SEQUENCE</scope>
    <source>
        <strain evidence="2">ChiSjej1B19-8411</strain>
    </source>
</reference>
<dbReference type="InterPro" id="IPR051816">
    <property type="entry name" value="Glycosyl_Hydrolase_31"/>
</dbReference>
<evidence type="ECO:0000313" key="3">
    <source>
        <dbReference type="Proteomes" id="UP000886817"/>
    </source>
</evidence>
<dbReference type="AlphaFoldDB" id="A0A9D1WI03"/>
<protein>
    <submittedName>
        <fullName evidence="2">DUF5110 domain-containing protein</fullName>
    </submittedName>
</protein>
<dbReference type="PANTHER" id="PTHR43863">
    <property type="entry name" value="HYDROLASE, PUTATIVE (AFU_ORTHOLOGUE AFUA_1G03140)-RELATED"/>
    <property type="match status" value="1"/>
</dbReference>
<dbReference type="Proteomes" id="UP000886817">
    <property type="component" value="Unassembled WGS sequence"/>
</dbReference>
<dbReference type="EMBL" id="DXEX01000166">
    <property type="protein sequence ID" value="HIX59571.1"/>
    <property type="molecule type" value="Genomic_DNA"/>
</dbReference>
<dbReference type="Pfam" id="PF17137">
    <property type="entry name" value="DUF5110"/>
    <property type="match status" value="1"/>
</dbReference>
<evidence type="ECO:0000259" key="1">
    <source>
        <dbReference type="Pfam" id="PF17137"/>
    </source>
</evidence>
<comment type="caution">
    <text evidence="2">The sequence shown here is derived from an EMBL/GenBank/DDBJ whole genome shotgun (WGS) entry which is preliminary data.</text>
</comment>
<proteinExistence type="predicted"/>
<organism evidence="2 3">
    <name type="scientific">Candidatus Blautia gallistercoris</name>
    <dbReference type="NCBI Taxonomy" id="2838490"/>
    <lineage>
        <taxon>Bacteria</taxon>
        <taxon>Bacillati</taxon>
        <taxon>Bacillota</taxon>
        <taxon>Clostridia</taxon>
        <taxon>Lachnospirales</taxon>
        <taxon>Lachnospiraceae</taxon>
        <taxon>Blautia</taxon>
    </lineage>
</organism>
<dbReference type="Gene3D" id="2.60.40.1180">
    <property type="entry name" value="Golgi alpha-mannosidase II"/>
    <property type="match status" value="2"/>
</dbReference>
<reference evidence="2" key="2">
    <citation type="submission" date="2021-04" db="EMBL/GenBank/DDBJ databases">
        <authorList>
            <person name="Gilroy R."/>
        </authorList>
    </citation>
    <scope>NUCLEOTIDE SEQUENCE</scope>
    <source>
        <strain evidence="2">ChiSjej1B19-8411</strain>
    </source>
</reference>
<accession>A0A9D1WI03</accession>
<name>A0A9D1WI03_9FIRM</name>
<feature type="domain" description="DUF5110" evidence="1">
    <location>
        <begin position="60"/>
        <end position="129"/>
    </location>
</feature>
<dbReference type="InterPro" id="IPR033403">
    <property type="entry name" value="DUF5110"/>
</dbReference>
<dbReference type="PANTHER" id="PTHR43863:SF2">
    <property type="entry name" value="MALTASE-GLUCOAMYLASE"/>
    <property type="match status" value="1"/>
</dbReference>
<sequence length="246" mass="28122">AWLPEGVWFDIFNGRIYDGGRKLILYRGIEDIPVLARAGGILPMADLEKYSNSIENPESMIIKVFPGADGDFELYEDDGISVDADKMNKAAVTEMKWRESGQRSFTVSPLKGNRSVVPEKRWYTLEFYGAGQEPPRIFVNGKEVDGNSSYQKERKILTVKIPAVSPEDTLEVRFEKQCQIPSNDIVDQIFQILYKAEMEYDKKKQIYDYVRKGKNVSEMVGILQTLELDPQIFGMLLEVLLAQVRH</sequence>
<dbReference type="InterPro" id="IPR013780">
    <property type="entry name" value="Glyco_hydro_b"/>
</dbReference>
<evidence type="ECO:0000313" key="2">
    <source>
        <dbReference type="EMBL" id="HIX59571.1"/>
    </source>
</evidence>
<feature type="non-terminal residue" evidence="2">
    <location>
        <position position="1"/>
    </location>
</feature>
<gene>
    <name evidence="2" type="ORF">IAA45_07650</name>
</gene>